<proteinExistence type="predicted"/>
<dbReference type="EMBL" id="UZAU01000387">
    <property type="status" value="NOT_ANNOTATED_CDS"/>
    <property type="molecule type" value="Genomic_DNA"/>
</dbReference>
<dbReference type="EnsemblPlants" id="evm.model.04.1356">
    <property type="protein sequence ID" value="cds.evm.model.04.1356"/>
    <property type="gene ID" value="evm.TU.04.1356"/>
</dbReference>
<protein>
    <submittedName>
        <fullName evidence="3">Uncharacterized protein</fullName>
    </submittedName>
</protein>
<dbReference type="Proteomes" id="UP000596661">
    <property type="component" value="Chromosome 4"/>
</dbReference>
<evidence type="ECO:0000313" key="3">
    <source>
        <dbReference type="EnsemblPlants" id="cds.evm.model.04.1356"/>
    </source>
</evidence>
<dbReference type="Gramene" id="evm.model.04.1356">
    <property type="protein sequence ID" value="cds.evm.model.04.1356"/>
    <property type="gene ID" value="evm.TU.04.1356"/>
</dbReference>
<keyword evidence="1" id="KW-0175">Coiled coil</keyword>
<keyword evidence="4" id="KW-1185">Reference proteome</keyword>
<evidence type="ECO:0000313" key="4">
    <source>
        <dbReference type="Proteomes" id="UP000596661"/>
    </source>
</evidence>
<dbReference type="AlphaFoldDB" id="A0A803PCQ8"/>
<evidence type="ECO:0000256" key="2">
    <source>
        <dbReference type="SAM" id="MobiDB-lite"/>
    </source>
</evidence>
<accession>A0A803PCQ8</accession>
<feature type="coiled-coil region" evidence="1">
    <location>
        <begin position="30"/>
        <end position="57"/>
    </location>
</feature>
<name>A0A803PCQ8_CANSA</name>
<reference evidence="3" key="1">
    <citation type="submission" date="2018-11" db="EMBL/GenBank/DDBJ databases">
        <authorList>
            <person name="Grassa J C."/>
        </authorList>
    </citation>
    <scope>NUCLEOTIDE SEQUENCE [LARGE SCALE GENOMIC DNA]</scope>
</reference>
<reference evidence="3" key="2">
    <citation type="submission" date="2021-03" db="UniProtKB">
        <authorList>
            <consortium name="EnsemblPlants"/>
        </authorList>
    </citation>
    <scope>IDENTIFICATION</scope>
</reference>
<evidence type="ECO:0000256" key="1">
    <source>
        <dbReference type="SAM" id="Coils"/>
    </source>
</evidence>
<organism evidence="3 4">
    <name type="scientific">Cannabis sativa</name>
    <name type="common">Hemp</name>
    <name type="synonym">Marijuana</name>
    <dbReference type="NCBI Taxonomy" id="3483"/>
    <lineage>
        <taxon>Eukaryota</taxon>
        <taxon>Viridiplantae</taxon>
        <taxon>Streptophyta</taxon>
        <taxon>Embryophyta</taxon>
        <taxon>Tracheophyta</taxon>
        <taxon>Spermatophyta</taxon>
        <taxon>Magnoliopsida</taxon>
        <taxon>eudicotyledons</taxon>
        <taxon>Gunneridae</taxon>
        <taxon>Pentapetalae</taxon>
        <taxon>rosids</taxon>
        <taxon>fabids</taxon>
        <taxon>Rosales</taxon>
        <taxon>Cannabaceae</taxon>
        <taxon>Cannabis</taxon>
    </lineage>
</organism>
<sequence>MERSHQEALKAKAKEVKEKDDALRTRDEAMTKARCELREAKEVAEELSAKMKSLEELHQADLKTTANLTVE</sequence>
<feature type="region of interest" description="Disordered" evidence="2">
    <location>
        <begin position="1"/>
        <end position="25"/>
    </location>
</feature>